<dbReference type="STRING" id="144197.ENSSPAP00000004541"/>
<dbReference type="Ensembl" id="ENSSPAT00000004633.1">
    <property type="protein sequence ID" value="ENSSPAP00000004541.1"/>
    <property type="gene ID" value="ENSSPAG00000003532.1"/>
</dbReference>
<dbReference type="OrthoDB" id="5982503at2759"/>
<sequence length="197" mass="22104">MIDDFESQEVRSSGELWSEICSSLPEVRAEEAPETNTEFKDSFHPAAPVGLQVNGQANGTDTSSSSAKWEPMEDSEMYIATLENRLKKIKGQSSDVTSRDMLRSLSQAKKECWDRFLHDAQTSELFQGGEMDESAIEHFKRWLIPEKVAISAEELEYLLRPSQSKEPAESNQTQNGDDAEGETTQNPDEDHTSSPEK</sequence>
<evidence type="ECO:0000313" key="2">
    <source>
        <dbReference type="Ensembl" id="ENSSPAP00000004541.1"/>
    </source>
</evidence>
<dbReference type="GO" id="GO:0044782">
    <property type="term" value="P:cilium organization"/>
    <property type="evidence" value="ECO:0007669"/>
    <property type="project" value="Ensembl"/>
</dbReference>
<protein>
    <submittedName>
        <fullName evidence="2">Coiled-coil domain containing 32</fullName>
    </submittedName>
    <submittedName>
        <fullName evidence="4">Uncharacterized protein C15orf57 homolog</fullName>
    </submittedName>
</protein>
<name>A0A3B4ZAU9_9TELE</name>
<dbReference type="PANTHER" id="PTHR31800:SF1">
    <property type="entry name" value="COILED-COIL DOMAIN-CONTAINING PROTEIN 32"/>
    <property type="match status" value="1"/>
</dbReference>
<feature type="region of interest" description="Disordered" evidence="1">
    <location>
        <begin position="160"/>
        <end position="197"/>
    </location>
</feature>
<proteinExistence type="predicted"/>
<evidence type="ECO:0000313" key="3">
    <source>
        <dbReference type="Proteomes" id="UP000694891"/>
    </source>
</evidence>
<dbReference type="PANTHER" id="PTHR31800">
    <property type="entry name" value="COILED-COIL DOMAIN-CONTAINING PROTEIN 32"/>
    <property type="match status" value="1"/>
</dbReference>
<feature type="compositionally biased region" description="Polar residues" evidence="1">
    <location>
        <begin position="161"/>
        <end position="186"/>
    </location>
</feature>
<dbReference type="GO" id="GO:0060322">
    <property type="term" value="P:head development"/>
    <property type="evidence" value="ECO:0007669"/>
    <property type="project" value="Ensembl"/>
</dbReference>
<keyword evidence="3" id="KW-1185">Reference proteome</keyword>
<dbReference type="AlphaFoldDB" id="A0A3B4ZAU9"/>
<accession>A0A3B4ZAU9</accession>
<gene>
    <name evidence="4" type="primary">LOC103360550</name>
</gene>
<organism evidence="2">
    <name type="scientific">Stegastes partitus</name>
    <name type="common">bicolor damselfish</name>
    <dbReference type="NCBI Taxonomy" id="144197"/>
    <lineage>
        <taxon>Eukaryota</taxon>
        <taxon>Metazoa</taxon>
        <taxon>Chordata</taxon>
        <taxon>Craniata</taxon>
        <taxon>Vertebrata</taxon>
        <taxon>Euteleostomi</taxon>
        <taxon>Actinopterygii</taxon>
        <taxon>Neopterygii</taxon>
        <taxon>Teleostei</taxon>
        <taxon>Neoteleostei</taxon>
        <taxon>Acanthomorphata</taxon>
        <taxon>Ovalentaria</taxon>
        <taxon>Pomacentridae</taxon>
        <taxon>Stegastes</taxon>
    </lineage>
</organism>
<dbReference type="GeneTree" id="ENSGT00390000014780"/>
<feature type="compositionally biased region" description="Basic and acidic residues" evidence="1">
    <location>
        <begin position="27"/>
        <end position="43"/>
    </location>
</feature>
<evidence type="ECO:0000256" key="1">
    <source>
        <dbReference type="SAM" id="MobiDB-lite"/>
    </source>
</evidence>
<feature type="compositionally biased region" description="Polar residues" evidence="1">
    <location>
        <begin position="53"/>
        <end position="67"/>
    </location>
</feature>
<dbReference type="InterPro" id="IPR028039">
    <property type="entry name" value="CCDC32"/>
</dbReference>
<feature type="compositionally biased region" description="Basic and acidic residues" evidence="1">
    <location>
        <begin position="188"/>
        <end position="197"/>
    </location>
</feature>
<reference evidence="4" key="2">
    <citation type="submission" date="2025-04" db="UniProtKB">
        <authorList>
            <consortium name="RefSeq"/>
        </authorList>
    </citation>
    <scope>IDENTIFICATION</scope>
</reference>
<dbReference type="Pfam" id="PF14989">
    <property type="entry name" value="CCDC32"/>
    <property type="match status" value="1"/>
</dbReference>
<evidence type="ECO:0000313" key="4">
    <source>
        <dbReference type="RefSeq" id="XP_008284557.1"/>
    </source>
</evidence>
<reference evidence="2" key="1">
    <citation type="submission" date="2023-09" db="UniProtKB">
        <authorList>
            <consortium name="Ensembl"/>
        </authorList>
    </citation>
    <scope>IDENTIFICATION</scope>
</reference>
<dbReference type="CTD" id="90416"/>
<dbReference type="RefSeq" id="XP_008284557.1">
    <property type="nucleotide sequence ID" value="XM_008286335.1"/>
</dbReference>
<dbReference type="Proteomes" id="UP000694891">
    <property type="component" value="Unplaced"/>
</dbReference>
<feature type="region of interest" description="Disordered" evidence="1">
    <location>
        <begin position="26"/>
        <end position="72"/>
    </location>
</feature>